<accession>A0ABU0GKK4</accession>
<protein>
    <recommendedName>
        <fullName evidence="4">Integral membrane protein</fullName>
    </recommendedName>
</protein>
<feature type="transmembrane region" description="Helical" evidence="1">
    <location>
        <begin position="131"/>
        <end position="148"/>
    </location>
</feature>
<proteinExistence type="predicted"/>
<comment type="caution">
    <text evidence="2">The sequence shown here is derived from an EMBL/GenBank/DDBJ whole genome shotgun (WGS) entry which is preliminary data.</text>
</comment>
<evidence type="ECO:0000313" key="2">
    <source>
        <dbReference type="EMBL" id="MDQ0425618.1"/>
    </source>
</evidence>
<evidence type="ECO:0000256" key="1">
    <source>
        <dbReference type="SAM" id="Phobius"/>
    </source>
</evidence>
<evidence type="ECO:0000313" key="3">
    <source>
        <dbReference type="Proteomes" id="UP001240250"/>
    </source>
</evidence>
<feature type="transmembrane region" description="Helical" evidence="1">
    <location>
        <begin position="72"/>
        <end position="91"/>
    </location>
</feature>
<name>A0ABU0GKK4_9CELL</name>
<evidence type="ECO:0008006" key="4">
    <source>
        <dbReference type="Google" id="ProtNLM"/>
    </source>
</evidence>
<organism evidence="2 3">
    <name type="scientific">Cellulomonas iranensis</name>
    <dbReference type="NCBI Taxonomy" id="76862"/>
    <lineage>
        <taxon>Bacteria</taxon>
        <taxon>Bacillati</taxon>
        <taxon>Actinomycetota</taxon>
        <taxon>Actinomycetes</taxon>
        <taxon>Micrococcales</taxon>
        <taxon>Cellulomonadaceae</taxon>
        <taxon>Cellulomonas</taxon>
    </lineage>
</organism>
<keyword evidence="3" id="KW-1185">Reference proteome</keyword>
<reference evidence="2 3" key="1">
    <citation type="submission" date="2023-07" db="EMBL/GenBank/DDBJ databases">
        <title>Sequencing the genomes of 1000 actinobacteria strains.</title>
        <authorList>
            <person name="Klenk H.-P."/>
        </authorList>
    </citation>
    <scope>NUCLEOTIDE SEQUENCE [LARGE SCALE GENOMIC DNA]</scope>
    <source>
        <strain evidence="2 3">DSM 14785</strain>
    </source>
</reference>
<keyword evidence="1" id="KW-1133">Transmembrane helix</keyword>
<dbReference type="RefSeq" id="WP_134851417.1">
    <property type="nucleotide sequence ID" value="NZ_CP194061.1"/>
</dbReference>
<feature type="transmembrane region" description="Helical" evidence="1">
    <location>
        <begin position="48"/>
        <end position="65"/>
    </location>
</feature>
<dbReference type="Proteomes" id="UP001240250">
    <property type="component" value="Unassembled WGS sequence"/>
</dbReference>
<sequence>MSGPGDVAAPPDGARRLTRGLGAAIASTLVALVSHVTAGGALPGPLGVVVPLVFSFTVCSVLAGVRMRWMRLSVSVAVSQLMFHVLFVLGATTPGTTSSSAVGHAGHHGADAAGLLAGTAEPVAHLAHASAGMWVAHALAGVVTVLALRHGEVVAARIAAVLLRFARRLLVLLPRPTSVVARPAAAAIVVADGPVRRVLLLALGGVTRRGPPLAGRPALT</sequence>
<keyword evidence="1" id="KW-0812">Transmembrane</keyword>
<feature type="transmembrane region" description="Helical" evidence="1">
    <location>
        <begin position="21"/>
        <end position="42"/>
    </location>
</feature>
<dbReference type="EMBL" id="JAUSVM010000001">
    <property type="protein sequence ID" value="MDQ0425618.1"/>
    <property type="molecule type" value="Genomic_DNA"/>
</dbReference>
<gene>
    <name evidence="2" type="ORF">JO380_001999</name>
</gene>
<keyword evidence="1" id="KW-0472">Membrane</keyword>